<name>A0A4R6V514_9ACTN</name>
<organism evidence="2 3">
    <name type="scientific">Actinorugispora endophytica</name>
    <dbReference type="NCBI Taxonomy" id="1605990"/>
    <lineage>
        <taxon>Bacteria</taxon>
        <taxon>Bacillati</taxon>
        <taxon>Actinomycetota</taxon>
        <taxon>Actinomycetes</taxon>
        <taxon>Streptosporangiales</taxon>
        <taxon>Nocardiopsidaceae</taxon>
        <taxon>Actinorugispora</taxon>
    </lineage>
</organism>
<dbReference type="PANTHER" id="PTHR35400">
    <property type="entry name" value="SLR1083 PROTEIN"/>
    <property type="match status" value="1"/>
</dbReference>
<dbReference type="Proteomes" id="UP000295281">
    <property type="component" value="Unassembled WGS sequence"/>
</dbReference>
<dbReference type="CDD" id="cd06260">
    <property type="entry name" value="DUF820-like"/>
    <property type="match status" value="1"/>
</dbReference>
<evidence type="ECO:0000313" key="3">
    <source>
        <dbReference type="Proteomes" id="UP000295281"/>
    </source>
</evidence>
<accession>A0A4R6V514</accession>
<evidence type="ECO:0000259" key="1">
    <source>
        <dbReference type="Pfam" id="PF05685"/>
    </source>
</evidence>
<keyword evidence="2" id="KW-0378">Hydrolase</keyword>
<dbReference type="RefSeq" id="WP_166655415.1">
    <property type="nucleotide sequence ID" value="NZ_SNYN01000004.1"/>
</dbReference>
<dbReference type="Pfam" id="PF05685">
    <property type="entry name" value="Uma2"/>
    <property type="match status" value="1"/>
</dbReference>
<proteinExistence type="predicted"/>
<feature type="domain" description="Putative restriction endonuclease" evidence="1">
    <location>
        <begin position="2"/>
        <end position="76"/>
    </location>
</feature>
<keyword evidence="2" id="KW-0255">Endonuclease</keyword>
<comment type="caution">
    <text evidence="2">The sequence shown here is derived from an EMBL/GenBank/DDBJ whole genome shotgun (WGS) entry which is preliminary data.</text>
</comment>
<dbReference type="PANTHER" id="PTHR35400:SF3">
    <property type="entry name" value="SLL1072 PROTEIN"/>
    <property type="match status" value="1"/>
</dbReference>
<keyword evidence="3" id="KW-1185">Reference proteome</keyword>
<dbReference type="AlphaFoldDB" id="A0A4R6V514"/>
<dbReference type="EMBL" id="SNYN01000004">
    <property type="protein sequence ID" value="TDQ53387.1"/>
    <property type="molecule type" value="Genomic_DNA"/>
</dbReference>
<dbReference type="InterPro" id="IPR011335">
    <property type="entry name" value="Restrct_endonuc-II-like"/>
</dbReference>
<dbReference type="SUPFAM" id="SSF52980">
    <property type="entry name" value="Restriction endonuclease-like"/>
    <property type="match status" value="1"/>
</dbReference>
<sequence length="83" mass="9421">MLLVAEVTSRSNAGADREDKREIYARAGIEFYLLIDPLLNRVTLHTNPEGVDYKDRVIRNFGEGLAIPKPFDFTLDTSGFRAY</sequence>
<dbReference type="Gene3D" id="3.90.1570.10">
    <property type="entry name" value="tt1808, chain A"/>
    <property type="match status" value="1"/>
</dbReference>
<keyword evidence="2" id="KW-0540">Nuclease</keyword>
<evidence type="ECO:0000313" key="2">
    <source>
        <dbReference type="EMBL" id="TDQ53387.1"/>
    </source>
</evidence>
<gene>
    <name evidence="2" type="ORF">EV190_104177</name>
</gene>
<reference evidence="2 3" key="1">
    <citation type="submission" date="2019-03" db="EMBL/GenBank/DDBJ databases">
        <title>Genomic Encyclopedia of Type Strains, Phase IV (KMG-IV): sequencing the most valuable type-strain genomes for metagenomic binning, comparative biology and taxonomic classification.</title>
        <authorList>
            <person name="Goeker M."/>
        </authorList>
    </citation>
    <scope>NUCLEOTIDE SEQUENCE [LARGE SCALE GENOMIC DNA]</scope>
    <source>
        <strain evidence="2 3">DSM 46770</strain>
    </source>
</reference>
<dbReference type="InterPro" id="IPR012296">
    <property type="entry name" value="Nuclease_put_TT1808"/>
</dbReference>
<protein>
    <submittedName>
        <fullName evidence="2">Putative restriction endonuclease</fullName>
    </submittedName>
</protein>
<dbReference type="InterPro" id="IPR008538">
    <property type="entry name" value="Uma2"/>
</dbReference>
<dbReference type="GO" id="GO:0004519">
    <property type="term" value="F:endonuclease activity"/>
    <property type="evidence" value="ECO:0007669"/>
    <property type="project" value="UniProtKB-KW"/>
</dbReference>